<dbReference type="Gene3D" id="3.20.20.80">
    <property type="entry name" value="Glycosidases"/>
    <property type="match status" value="1"/>
</dbReference>
<organism evidence="1 2">
    <name type="scientific">Novipirellula artificiosorum</name>
    <dbReference type="NCBI Taxonomy" id="2528016"/>
    <lineage>
        <taxon>Bacteria</taxon>
        <taxon>Pseudomonadati</taxon>
        <taxon>Planctomycetota</taxon>
        <taxon>Planctomycetia</taxon>
        <taxon>Pirellulales</taxon>
        <taxon>Pirellulaceae</taxon>
        <taxon>Novipirellula</taxon>
    </lineage>
</organism>
<dbReference type="RefSeq" id="WP_146528135.1">
    <property type="nucleotide sequence ID" value="NZ_SJPV01000006.1"/>
</dbReference>
<name>A0A5C6DFQ5_9BACT</name>
<sequence length="1258" mass="140677">MIDLPRPHRPVPTIRHGTDACFPMTASSRSCISLTAAAPLYCKLLPAVCASLLLGISSSLGYTPPVARQGMTTVEIECPRSIEQSGLPFTATVHVINDDEQALHGTLRLFGIDGWKCDPSEAVSVQVGGLERSQFLFRVTPDKGTHAAHYPLHAIAELVTGMRRRTLHPIAIVQANLSPPDILRPDLPWQALDVGRDRVLSLWQMPVYRVVTQVFGALAETHSVGIRGTIEPHRALVDPTSMMRLEESERRCLTMHPPWFDGRSGTVLTEYPIRLPKHQKIKLSFANAVSSTGSGDGVTFRVRAADFDSAPGTFGRVLFERHSDSSIWRPAEVDLSEFAGKTIRLQLESHPGPKKNTAFDQCYWGTPTVIVGDPESLERTAATQKTFQSPLPDGGSVKIQPGQRGLLDADIEFCGNEESRISFRGFTVRVAGLELHDRGAPVSLLRVDEQPTDDGVEYRHQFATATAAFDLVARVSVRGGGLRVAWTLENEPANRPWRVTRIESIAAGNFSSVANRIYAGHGNVIEKPRPFTLRFDGHFLSTSFVGLDFPDSMSLLQAVDVPPDHLTIDPDEGRYALTAGGNATFTFFAGSNVWDLCKRFRQSSSSRAASGVKRLAGRFAFDLWGGRYAKSREQLMRSFAYGMTDSVVVWHAWQRWGYDYRLPEIYPPNPEFGSEAELRQMIDECRQRDVLFALHDNYIDFYPDAEGFSYRDVIAFDPNGRPVKAWLNEYRDARSYRYRSDAIAPFLQNNVRRIHASLAPTAYFIDVWSSVKPFDYWTESGNYFDAVFTRDRWREHFESIRKTLGNDAPQISESGHDQLIGWLDGAQTNHLRVGPPAGGDHAWSVWNINCQDAERIPWFDAVYHDRFALHGAGYSNRYQAGLDAPMHGIYSDDYITTEVLTGHPAMVSDAFGRDGVRKYWLLHDVMRELALQTIDRVEFVEDTLHRQHVRWSGGGDVWVNRATSDWQLDGMTLPPFGFAAKLPTEHGDVTASITRRAGLIVEQASAADTLYVNARSTIGGGARIWPKVTSFDSTSPKQANLTTEWKLDEDVPDDFRPFLHFVDDENQIAFQGWMDPALLFTGPAQLVRVPATVRLPETVRPGDSFELRVGFYDPSGTKERLKLMSGDDGERRVTLGQLTVEGGGDQVTGLTWTSTEDRPNPLLQRSNPRAKQVDFGWVVTAGSCRLTRQEDSLLLTPLPDENAAKVHWELRLDQLPWSVPKPTQITAIDESGMELWQKPFDEGEPLVHDPVAFAYRLD</sequence>
<comment type="caution">
    <text evidence="1">The sequence shown here is derived from an EMBL/GenBank/DDBJ whole genome shotgun (WGS) entry which is preliminary data.</text>
</comment>
<evidence type="ECO:0000313" key="1">
    <source>
        <dbReference type="EMBL" id="TWU36103.1"/>
    </source>
</evidence>
<keyword evidence="2" id="KW-1185">Reference proteome</keyword>
<dbReference type="OrthoDB" id="221709at2"/>
<dbReference type="Proteomes" id="UP000319143">
    <property type="component" value="Unassembled WGS sequence"/>
</dbReference>
<gene>
    <name evidence="1" type="ORF">Poly41_38560</name>
</gene>
<proteinExistence type="predicted"/>
<dbReference type="EMBL" id="SJPV01000006">
    <property type="protein sequence ID" value="TWU36103.1"/>
    <property type="molecule type" value="Genomic_DNA"/>
</dbReference>
<evidence type="ECO:0000313" key="2">
    <source>
        <dbReference type="Proteomes" id="UP000319143"/>
    </source>
</evidence>
<dbReference type="AlphaFoldDB" id="A0A5C6DFQ5"/>
<protein>
    <submittedName>
        <fullName evidence="1">Uncharacterized protein</fullName>
    </submittedName>
</protein>
<accession>A0A5C6DFQ5</accession>
<reference evidence="1 2" key="1">
    <citation type="submission" date="2019-02" db="EMBL/GenBank/DDBJ databases">
        <title>Deep-cultivation of Planctomycetes and their phenomic and genomic characterization uncovers novel biology.</title>
        <authorList>
            <person name="Wiegand S."/>
            <person name="Jogler M."/>
            <person name="Boedeker C."/>
            <person name="Pinto D."/>
            <person name="Vollmers J."/>
            <person name="Rivas-Marin E."/>
            <person name="Kohn T."/>
            <person name="Peeters S.H."/>
            <person name="Heuer A."/>
            <person name="Rast P."/>
            <person name="Oberbeckmann S."/>
            <person name="Bunk B."/>
            <person name="Jeske O."/>
            <person name="Meyerdierks A."/>
            <person name="Storesund J.E."/>
            <person name="Kallscheuer N."/>
            <person name="Luecker S."/>
            <person name="Lage O.M."/>
            <person name="Pohl T."/>
            <person name="Merkel B.J."/>
            <person name="Hornburger P."/>
            <person name="Mueller R.-W."/>
            <person name="Bruemmer F."/>
            <person name="Labrenz M."/>
            <person name="Spormann A.M."/>
            <person name="Op Den Camp H."/>
            <person name="Overmann J."/>
            <person name="Amann R."/>
            <person name="Jetten M.S.M."/>
            <person name="Mascher T."/>
            <person name="Medema M.H."/>
            <person name="Devos D.P."/>
            <person name="Kaster A.-K."/>
            <person name="Ovreas L."/>
            <person name="Rohde M."/>
            <person name="Galperin M.Y."/>
            <person name="Jogler C."/>
        </authorList>
    </citation>
    <scope>NUCLEOTIDE SEQUENCE [LARGE SCALE GENOMIC DNA]</scope>
    <source>
        <strain evidence="1 2">Poly41</strain>
    </source>
</reference>
<dbReference type="Pfam" id="PF18952">
    <property type="entry name" value="DUF5696"/>
    <property type="match status" value="1"/>
</dbReference>
<dbReference type="InterPro" id="IPR043751">
    <property type="entry name" value="DUF5696"/>
</dbReference>